<evidence type="ECO:0000313" key="3">
    <source>
        <dbReference type="Proteomes" id="UP001189429"/>
    </source>
</evidence>
<evidence type="ECO:0000313" key="2">
    <source>
        <dbReference type="EMBL" id="CAK0823744.1"/>
    </source>
</evidence>
<keyword evidence="3" id="KW-1185">Reference proteome</keyword>
<feature type="non-terminal residue" evidence="2">
    <location>
        <position position="373"/>
    </location>
</feature>
<accession>A0ABN9RYW5</accession>
<name>A0ABN9RYW5_9DINO</name>
<sequence>WLRSAGGSPRAAHGGAGALHCRRGPARHARDALRRPRRPPGRMRRGCWRSRRRARGGSAKEKAFSEGPAARTLLMFNLLMLQVFMSEEQAMPRRASATLQPAPATAEPTLAASTSGTLSAQAPVPEARKPAAGRRAASNASGRALATSPWTYTFNELSEGSLNGQDSWWVPIHSIAGASMVMKVATFGYDSSLCAQYPYTGAGVQNYFYRRFQTGEPLPISAGIDKLTLEYDWRTPDWGGHFGLGMMESDTSAATTCVQVSITKSLDMNLWLSTDPSASPSVRITPYWVRIRLEVSWLLGPSEGLGTLQYMVLGQDDAWQAMDGITNFPMTFSMTSNGCDNPYLWNALSGRFVASPGGLDNIQLEWVMVRTAE</sequence>
<feature type="region of interest" description="Disordered" evidence="1">
    <location>
        <begin position="94"/>
        <end position="140"/>
    </location>
</feature>
<feature type="compositionally biased region" description="Low complexity" evidence="1">
    <location>
        <begin position="97"/>
        <end position="112"/>
    </location>
</feature>
<feature type="non-terminal residue" evidence="2">
    <location>
        <position position="1"/>
    </location>
</feature>
<evidence type="ECO:0000256" key="1">
    <source>
        <dbReference type="SAM" id="MobiDB-lite"/>
    </source>
</evidence>
<protein>
    <submittedName>
        <fullName evidence="2">Uncharacterized protein</fullName>
    </submittedName>
</protein>
<feature type="compositionally biased region" description="Basic residues" evidence="1">
    <location>
        <begin position="35"/>
        <end position="55"/>
    </location>
</feature>
<reference evidence="2" key="1">
    <citation type="submission" date="2023-10" db="EMBL/GenBank/DDBJ databases">
        <authorList>
            <person name="Chen Y."/>
            <person name="Shah S."/>
            <person name="Dougan E. K."/>
            <person name="Thang M."/>
            <person name="Chan C."/>
        </authorList>
    </citation>
    <scope>NUCLEOTIDE SEQUENCE [LARGE SCALE GENOMIC DNA]</scope>
</reference>
<dbReference type="Proteomes" id="UP001189429">
    <property type="component" value="Unassembled WGS sequence"/>
</dbReference>
<feature type="region of interest" description="Disordered" evidence="1">
    <location>
        <begin position="1"/>
        <end position="65"/>
    </location>
</feature>
<comment type="caution">
    <text evidence="2">The sequence shown here is derived from an EMBL/GenBank/DDBJ whole genome shotgun (WGS) entry which is preliminary data.</text>
</comment>
<dbReference type="EMBL" id="CAUYUJ010008374">
    <property type="protein sequence ID" value="CAK0823744.1"/>
    <property type="molecule type" value="Genomic_DNA"/>
</dbReference>
<proteinExistence type="predicted"/>
<organism evidence="2 3">
    <name type="scientific">Prorocentrum cordatum</name>
    <dbReference type="NCBI Taxonomy" id="2364126"/>
    <lineage>
        <taxon>Eukaryota</taxon>
        <taxon>Sar</taxon>
        <taxon>Alveolata</taxon>
        <taxon>Dinophyceae</taxon>
        <taxon>Prorocentrales</taxon>
        <taxon>Prorocentraceae</taxon>
        <taxon>Prorocentrum</taxon>
    </lineage>
</organism>
<gene>
    <name evidence="2" type="ORF">PCOR1329_LOCUS24352</name>
</gene>